<keyword evidence="2" id="KW-0560">Oxidoreductase</keyword>
<name>A0ABR0E2R7_ZASCE</name>
<dbReference type="InterPro" id="IPR036291">
    <property type="entry name" value="NAD(P)-bd_dom_sf"/>
</dbReference>
<gene>
    <name evidence="3" type="ORF">PRZ48_013764</name>
</gene>
<keyword evidence="4" id="KW-1185">Reference proteome</keyword>
<dbReference type="CDD" id="cd05233">
    <property type="entry name" value="SDR_c"/>
    <property type="match status" value="1"/>
</dbReference>
<evidence type="ECO:0000313" key="4">
    <source>
        <dbReference type="Proteomes" id="UP001305779"/>
    </source>
</evidence>
<comment type="similarity">
    <text evidence="1">Belongs to the short-chain dehydrogenases/reductases (SDR) family.</text>
</comment>
<sequence>MPEPSNFRNLPPWSGSASRGIGRATAVALAEAGASGLIVTARTESGLIETKSMCERLAKSTQLKVTIVVGQNEAESTALHTAEIVNNEYKGRLDLLVNNAGVAYSDSTAFGKPCDVSTSDIETTINVNYVGRFLMIKHLLSIMLSGTDNTKAIINISSIGSHLSGPLGFSISALATNRLSQRIAEAYGHEGVFCCALHPGAVFHGEKSYDLLTPERLERVKGFSKDSKSLAGAFIIWLVKEKRDWLNGRYLDATWDVDELSLKKEEIVRDDKLKMRLLV</sequence>
<dbReference type="SUPFAM" id="SSF51735">
    <property type="entry name" value="NAD(P)-binding Rossmann-fold domains"/>
    <property type="match status" value="1"/>
</dbReference>
<dbReference type="Gene3D" id="3.40.50.720">
    <property type="entry name" value="NAD(P)-binding Rossmann-like Domain"/>
    <property type="match status" value="1"/>
</dbReference>
<dbReference type="EMBL" id="JAXOVC010000012">
    <property type="protein sequence ID" value="KAK4495433.1"/>
    <property type="molecule type" value="Genomic_DNA"/>
</dbReference>
<dbReference type="InterPro" id="IPR002347">
    <property type="entry name" value="SDR_fam"/>
</dbReference>
<protein>
    <submittedName>
        <fullName evidence="3">Uncharacterized protein</fullName>
    </submittedName>
</protein>
<dbReference type="PRINTS" id="PR00081">
    <property type="entry name" value="GDHRDH"/>
</dbReference>
<reference evidence="3 4" key="1">
    <citation type="journal article" date="2023" name="G3 (Bethesda)">
        <title>A chromosome-level genome assembly of Zasmidium syzygii isolated from banana leaves.</title>
        <authorList>
            <person name="van Westerhoven A.C."/>
            <person name="Mehrabi R."/>
            <person name="Talebi R."/>
            <person name="Steentjes M.B.F."/>
            <person name="Corcolon B."/>
            <person name="Chong P.A."/>
            <person name="Kema G.H.J."/>
            <person name="Seidl M.F."/>
        </authorList>
    </citation>
    <scope>NUCLEOTIDE SEQUENCE [LARGE SCALE GENOMIC DNA]</scope>
    <source>
        <strain evidence="3 4">P124</strain>
    </source>
</reference>
<comment type="caution">
    <text evidence="3">The sequence shown here is derived from an EMBL/GenBank/DDBJ whole genome shotgun (WGS) entry which is preliminary data.</text>
</comment>
<proteinExistence type="inferred from homology"/>
<accession>A0ABR0E2R7</accession>
<evidence type="ECO:0000256" key="2">
    <source>
        <dbReference type="ARBA" id="ARBA00023002"/>
    </source>
</evidence>
<organism evidence="3 4">
    <name type="scientific">Zasmidium cellare</name>
    <name type="common">Wine cellar mold</name>
    <name type="synonym">Racodium cellare</name>
    <dbReference type="NCBI Taxonomy" id="395010"/>
    <lineage>
        <taxon>Eukaryota</taxon>
        <taxon>Fungi</taxon>
        <taxon>Dikarya</taxon>
        <taxon>Ascomycota</taxon>
        <taxon>Pezizomycotina</taxon>
        <taxon>Dothideomycetes</taxon>
        <taxon>Dothideomycetidae</taxon>
        <taxon>Mycosphaerellales</taxon>
        <taxon>Mycosphaerellaceae</taxon>
        <taxon>Zasmidium</taxon>
    </lineage>
</organism>
<dbReference type="PANTHER" id="PTHR42760:SF37">
    <property type="entry name" value="CLAVALDEHYDE DEHYDROGENASE"/>
    <property type="match status" value="1"/>
</dbReference>
<evidence type="ECO:0000313" key="3">
    <source>
        <dbReference type="EMBL" id="KAK4495433.1"/>
    </source>
</evidence>
<dbReference type="Proteomes" id="UP001305779">
    <property type="component" value="Unassembled WGS sequence"/>
</dbReference>
<dbReference type="PANTHER" id="PTHR42760">
    <property type="entry name" value="SHORT-CHAIN DEHYDROGENASES/REDUCTASES FAMILY MEMBER"/>
    <property type="match status" value="1"/>
</dbReference>
<evidence type="ECO:0000256" key="1">
    <source>
        <dbReference type="ARBA" id="ARBA00006484"/>
    </source>
</evidence>
<dbReference type="Pfam" id="PF00106">
    <property type="entry name" value="adh_short"/>
    <property type="match status" value="1"/>
</dbReference>